<protein>
    <submittedName>
        <fullName evidence="2">Uncharacterized protein</fullName>
    </submittedName>
</protein>
<sequence length="101" mass="11482">AIRQNLIEFSNGERSVDDVDRHLDLIYEAKKAVLAQNGLSDVIEPHNDGLFGGDLLLNEEQAQWVIDQTKKNNGMDSNYNKQILCQYSFRKSRNSHSQSTS</sequence>
<evidence type="ECO:0000313" key="1">
    <source>
        <dbReference type="Proteomes" id="UP000887565"/>
    </source>
</evidence>
<name>A0A915JL90_ROMCU</name>
<dbReference type="AlphaFoldDB" id="A0A915JL90"/>
<evidence type="ECO:0000313" key="2">
    <source>
        <dbReference type="WBParaSite" id="nRc.2.0.1.t26959-RA"/>
    </source>
</evidence>
<proteinExistence type="predicted"/>
<dbReference type="WBParaSite" id="nRc.2.0.1.t26959-RA">
    <property type="protein sequence ID" value="nRc.2.0.1.t26959-RA"/>
    <property type="gene ID" value="nRc.2.0.1.g26959"/>
</dbReference>
<reference evidence="2" key="1">
    <citation type="submission" date="2022-11" db="UniProtKB">
        <authorList>
            <consortium name="WormBaseParasite"/>
        </authorList>
    </citation>
    <scope>IDENTIFICATION</scope>
</reference>
<dbReference type="Proteomes" id="UP000887565">
    <property type="component" value="Unplaced"/>
</dbReference>
<accession>A0A915JL90</accession>
<keyword evidence="1" id="KW-1185">Reference proteome</keyword>
<organism evidence="1 2">
    <name type="scientific">Romanomermis culicivorax</name>
    <name type="common">Nematode worm</name>
    <dbReference type="NCBI Taxonomy" id="13658"/>
    <lineage>
        <taxon>Eukaryota</taxon>
        <taxon>Metazoa</taxon>
        <taxon>Ecdysozoa</taxon>
        <taxon>Nematoda</taxon>
        <taxon>Enoplea</taxon>
        <taxon>Dorylaimia</taxon>
        <taxon>Mermithida</taxon>
        <taxon>Mermithoidea</taxon>
        <taxon>Mermithidae</taxon>
        <taxon>Romanomermis</taxon>
    </lineage>
</organism>